<dbReference type="AlphaFoldDB" id="A0A5N7C315"/>
<dbReference type="Gene3D" id="3.90.180.10">
    <property type="entry name" value="Medium-chain alcohol dehydrogenases, catalytic domain"/>
    <property type="match status" value="2"/>
</dbReference>
<proteinExistence type="predicted"/>
<dbReference type="InterPro" id="IPR020843">
    <property type="entry name" value="ER"/>
</dbReference>
<feature type="domain" description="Enoyl reductase (ER)" evidence="5">
    <location>
        <begin position="55"/>
        <end position="332"/>
    </location>
</feature>
<dbReference type="CDD" id="cd05195">
    <property type="entry name" value="enoyl_red"/>
    <property type="match status" value="1"/>
</dbReference>
<dbReference type="Proteomes" id="UP000326877">
    <property type="component" value="Unassembled WGS sequence"/>
</dbReference>
<dbReference type="SUPFAM" id="SSF51735">
    <property type="entry name" value="NAD(P)-binding Rossmann-fold domains"/>
    <property type="match status" value="2"/>
</dbReference>
<evidence type="ECO:0000259" key="5">
    <source>
        <dbReference type="SMART" id="SM00829"/>
    </source>
</evidence>
<dbReference type="GO" id="GO:0004312">
    <property type="term" value="F:fatty acid synthase activity"/>
    <property type="evidence" value="ECO:0007669"/>
    <property type="project" value="TreeGrafter"/>
</dbReference>
<feature type="region of interest" description="Disordered" evidence="3">
    <location>
        <begin position="697"/>
        <end position="718"/>
    </location>
</feature>
<accession>A0A5N7C315</accession>
<dbReference type="EMBL" id="ML735278">
    <property type="protein sequence ID" value="KAE8388452.1"/>
    <property type="molecule type" value="Genomic_DNA"/>
</dbReference>
<dbReference type="InterPro" id="IPR036291">
    <property type="entry name" value="NAD(P)-bd_dom_sf"/>
</dbReference>
<evidence type="ECO:0000256" key="2">
    <source>
        <dbReference type="ARBA" id="ARBA00023268"/>
    </source>
</evidence>
<dbReference type="GO" id="GO:0016491">
    <property type="term" value="F:oxidoreductase activity"/>
    <property type="evidence" value="ECO:0007669"/>
    <property type="project" value="InterPro"/>
</dbReference>
<dbReference type="PANTHER" id="PTHR43775">
    <property type="entry name" value="FATTY ACID SYNTHASE"/>
    <property type="match status" value="1"/>
</dbReference>
<name>A0A5N7C315_PETAA</name>
<dbReference type="Pfam" id="PF13602">
    <property type="entry name" value="ADH_zinc_N_2"/>
    <property type="match status" value="1"/>
</dbReference>
<dbReference type="SUPFAM" id="SSF47336">
    <property type="entry name" value="ACP-like"/>
    <property type="match status" value="1"/>
</dbReference>
<dbReference type="SMART" id="SM00822">
    <property type="entry name" value="PKS_KR"/>
    <property type="match status" value="1"/>
</dbReference>
<feature type="domain" description="Ketoreductase" evidence="4">
    <location>
        <begin position="356"/>
        <end position="518"/>
    </location>
</feature>
<dbReference type="InterPro" id="IPR013968">
    <property type="entry name" value="PKS_KR"/>
</dbReference>
<evidence type="ECO:0000256" key="3">
    <source>
        <dbReference type="SAM" id="MobiDB-lite"/>
    </source>
</evidence>
<reference evidence="6" key="1">
    <citation type="submission" date="2019-04" db="EMBL/GenBank/DDBJ databases">
        <title>Friends and foes A comparative genomics studyof 23 Aspergillus species from section Flavi.</title>
        <authorList>
            <consortium name="DOE Joint Genome Institute"/>
            <person name="Kjaerbolling I."/>
            <person name="Vesth T."/>
            <person name="Frisvad J.C."/>
            <person name="Nybo J.L."/>
            <person name="Theobald S."/>
            <person name="Kildgaard S."/>
            <person name="Isbrandt T."/>
            <person name="Kuo A."/>
            <person name="Sato A."/>
            <person name="Lyhne E.K."/>
            <person name="Kogle M.E."/>
            <person name="Wiebenga A."/>
            <person name="Kun R.S."/>
            <person name="Lubbers R.J."/>
            <person name="Makela M.R."/>
            <person name="Barry K."/>
            <person name="Chovatia M."/>
            <person name="Clum A."/>
            <person name="Daum C."/>
            <person name="Haridas S."/>
            <person name="He G."/>
            <person name="LaButti K."/>
            <person name="Lipzen A."/>
            <person name="Mondo S."/>
            <person name="Riley R."/>
            <person name="Salamov A."/>
            <person name="Simmons B.A."/>
            <person name="Magnuson J.K."/>
            <person name="Henrissat B."/>
            <person name="Mortensen U.H."/>
            <person name="Larsen T.O."/>
            <person name="Devries R.P."/>
            <person name="Grigoriev I.V."/>
            <person name="Machida M."/>
            <person name="Baker S.E."/>
            <person name="Andersen M.R."/>
        </authorList>
    </citation>
    <scope>NUCLEOTIDE SEQUENCE [LARGE SCALE GENOMIC DNA]</scope>
    <source>
        <strain evidence="6">IBT 14317</strain>
    </source>
</reference>
<dbReference type="OrthoDB" id="329835at2759"/>
<dbReference type="GO" id="GO:0044550">
    <property type="term" value="P:secondary metabolite biosynthetic process"/>
    <property type="evidence" value="ECO:0007669"/>
    <property type="project" value="TreeGrafter"/>
</dbReference>
<keyword evidence="1" id="KW-0808">Transferase</keyword>
<dbReference type="SMART" id="SM00829">
    <property type="entry name" value="PKS_ER"/>
    <property type="match status" value="1"/>
</dbReference>
<dbReference type="PANTHER" id="PTHR43775:SF49">
    <property type="entry name" value="SYNTHASE, PUTATIVE (JCVI)-RELATED"/>
    <property type="match status" value="1"/>
</dbReference>
<sequence>MYDRDIQRIDVFPGYEYAISEGLLHVSSHYWATVNFVTPRFNEGVPKKLSLGAYGLIEALCWTPAYVGLNFIDITIALGVVGDGSQLGLKCTGIVRRVGSEVEHVKPGDKALAFSCGSFRTRIIISERICFKIDEKHSLESAITIPKRTVLVHSACGAVGIASIHICQIIQATVRKALLYMQQWGARRKLDILLKHISHSRDSSFLPDLMHVTGDCGADVVPNSLARSLLRAAWECVTEYGKMIEQGARDILAHGTLDMVPFSSNRAFFGTDLMDIINGDSPTVDKLVSGIRRSMDSDSIAPIRPVTIYQAREMVDAFRYMQTGTHMGKILIQMPEEPETLPCIPSPPNVTFPSTKSYLLVGSLGRIGKTVSTWMVESGARELVFLSHSAGLSTEDKAFLQELKAQGSSVAIVTGSEINLSDVQQAVSACRKPLAGVIHLAVTIMDQTIAEMSYKQWAASIAPKVDGAWNLHYTLDGNPLDFFPNYAAANSLLEGIAHYRRNCGLPCSVIQLGPVANVGLVSYHEKIMQHFRDISIRFLSDKDLLEDPSTVVSTIGMSHTKPSSDPTFHAMCMNEARFTFYYNLEVQGDYKSNDPLNDLADRIEANPAILDDPETERILIKDLGAHIRGLIATLADMDDEHTANLVTDSLMAIEVKSSVRRYRRVDIGLAEINKAGTVRGLAKVVMAHWKAKYQKGEEQQQQQQLLQDNKVDGAEVQS</sequence>
<gene>
    <name evidence="6" type="ORF">BDV23DRAFT_173880</name>
</gene>
<evidence type="ECO:0000256" key="1">
    <source>
        <dbReference type="ARBA" id="ARBA00022679"/>
    </source>
</evidence>
<evidence type="ECO:0000313" key="6">
    <source>
        <dbReference type="EMBL" id="KAE8388452.1"/>
    </source>
</evidence>
<feature type="compositionally biased region" description="Basic and acidic residues" evidence="3">
    <location>
        <begin position="709"/>
        <end position="718"/>
    </location>
</feature>
<dbReference type="InterPro" id="IPR057326">
    <property type="entry name" value="KR_dom"/>
</dbReference>
<dbReference type="InterPro" id="IPR036736">
    <property type="entry name" value="ACP-like_sf"/>
</dbReference>
<dbReference type="GO" id="GO:0006633">
    <property type="term" value="P:fatty acid biosynthetic process"/>
    <property type="evidence" value="ECO:0007669"/>
    <property type="project" value="TreeGrafter"/>
</dbReference>
<dbReference type="Pfam" id="PF08659">
    <property type="entry name" value="KR"/>
    <property type="match status" value="1"/>
</dbReference>
<dbReference type="InterPro" id="IPR011032">
    <property type="entry name" value="GroES-like_sf"/>
</dbReference>
<protein>
    <submittedName>
        <fullName evidence="6">KR domain-containing protein</fullName>
    </submittedName>
</protein>
<dbReference type="Gene3D" id="3.40.50.720">
    <property type="entry name" value="NAD(P)-binding Rossmann-like Domain"/>
    <property type="match status" value="2"/>
</dbReference>
<organism evidence="6">
    <name type="scientific">Petromyces alliaceus</name>
    <name type="common">Aspergillus alliaceus</name>
    <dbReference type="NCBI Taxonomy" id="209559"/>
    <lineage>
        <taxon>Eukaryota</taxon>
        <taxon>Fungi</taxon>
        <taxon>Dikarya</taxon>
        <taxon>Ascomycota</taxon>
        <taxon>Pezizomycotina</taxon>
        <taxon>Eurotiomycetes</taxon>
        <taxon>Eurotiomycetidae</taxon>
        <taxon>Eurotiales</taxon>
        <taxon>Aspergillaceae</taxon>
        <taxon>Aspergillus</taxon>
        <taxon>Aspergillus subgen. Circumdati</taxon>
    </lineage>
</organism>
<evidence type="ECO:0000259" key="4">
    <source>
        <dbReference type="SMART" id="SM00822"/>
    </source>
</evidence>
<keyword evidence="2" id="KW-0511">Multifunctional enzyme</keyword>
<dbReference type="InterPro" id="IPR050091">
    <property type="entry name" value="PKS_NRPS_Biosynth_Enz"/>
</dbReference>
<dbReference type="SUPFAM" id="SSF50129">
    <property type="entry name" value="GroES-like"/>
    <property type="match status" value="1"/>
</dbReference>